<dbReference type="Pfam" id="PF00216">
    <property type="entry name" value="Bac_DNA_binding"/>
    <property type="match status" value="1"/>
</dbReference>
<keyword evidence="2" id="KW-0238">DNA-binding</keyword>
<evidence type="ECO:0000256" key="3">
    <source>
        <dbReference type="RuleBase" id="RU003939"/>
    </source>
</evidence>
<protein>
    <recommendedName>
        <fullName evidence="6">DNA-binding protein</fullName>
    </recommendedName>
</protein>
<evidence type="ECO:0000313" key="4">
    <source>
        <dbReference type="EMBL" id="OGL77759.1"/>
    </source>
</evidence>
<comment type="caution">
    <text evidence="4">The sequence shown here is derived from an EMBL/GenBank/DDBJ whole genome shotgun (WGS) entry which is preliminary data.</text>
</comment>
<reference evidence="4 5" key="1">
    <citation type="journal article" date="2016" name="Nat. Commun.">
        <title>Thousands of microbial genomes shed light on interconnected biogeochemical processes in an aquifer system.</title>
        <authorList>
            <person name="Anantharaman K."/>
            <person name="Brown C.T."/>
            <person name="Hug L.A."/>
            <person name="Sharon I."/>
            <person name="Castelle C.J."/>
            <person name="Probst A.J."/>
            <person name="Thomas B.C."/>
            <person name="Singh A."/>
            <person name="Wilkins M.J."/>
            <person name="Karaoz U."/>
            <person name="Brodie E.L."/>
            <person name="Williams K.H."/>
            <person name="Hubbard S.S."/>
            <person name="Banfield J.F."/>
        </authorList>
    </citation>
    <scope>NUCLEOTIDE SEQUENCE [LARGE SCALE GENOMIC DNA]</scope>
</reference>
<dbReference type="AlphaFoldDB" id="A0A1F7UHL2"/>
<organism evidence="4 5">
    <name type="scientific">Candidatus Uhrbacteria bacterium RIFCSPHIGHO2_12_FULL_54_23</name>
    <dbReference type="NCBI Taxonomy" id="1802397"/>
    <lineage>
        <taxon>Bacteria</taxon>
        <taxon>Candidatus Uhriibacteriota</taxon>
    </lineage>
</organism>
<dbReference type="InterPro" id="IPR010992">
    <property type="entry name" value="IHF-like_DNA-bd_dom_sf"/>
</dbReference>
<dbReference type="PANTHER" id="PTHR33175:SF3">
    <property type="entry name" value="DNA-BINDING PROTEIN HU-BETA"/>
    <property type="match status" value="1"/>
</dbReference>
<dbReference type="GO" id="GO:0003677">
    <property type="term" value="F:DNA binding"/>
    <property type="evidence" value="ECO:0007669"/>
    <property type="project" value="UniProtKB-KW"/>
</dbReference>
<dbReference type="EMBL" id="MGEF01000052">
    <property type="protein sequence ID" value="OGL77759.1"/>
    <property type="molecule type" value="Genomic_DNA"/>
</dbReference>
<dbReference type="Gene3D" id="4.10.520.10">
    <property type="entry name" value="IHF-like DNA-binding proteins"/>
    <property type="match status" value="1"/>
</dbReference>
<dbReference type="SMART" id="SM00411">
    <property type="entry name" value="BHL"/>
    <property type="match status" value="1"/>
</dbReference>
<dbReference type="STRING" id="1802397.A3J43_01025"/>
<keyword evidence="1" id="KW-0226">DNA condensation</keyword>
<dbReference type="PANTHER" id="PTHR33175">
    <property type="entry name" value="DNA-BINDING PROTEIN HU"/>
    <property type="match status" value="1"/>
</dbReference>
<dbReference type="InterPro" id="IPR000119">
    <property type="entry name" value="Hist_DNA-bd"/>
</dbReference>
<gene>
    <name evidence="4" type="ORF">A3J43_01025</name>
</gene>
<accession>A0A1F7UHL2</accession>
<evidence type="ECO:0000256" key="1">
    <source>
        <dbReference type="ARBA" id="ARBA00023067"/>
    </source>
</evidence>
<dbReference type="SUPFAM" id="SSF47729">
    <property type="entry name" value="IHF-like DNA-binding proteins"/>
    <property type="match status" value="1"/>
</dbReference>
<dbReference type="PRINTS" id="PR01727">
    <property type="entry name" value="DNABINDINGHU"/>
</dbReference>
<dbReference type="GO" id="GO:0030527">
    <property type="term" value="F:structural constituent of chromatin"/>
    <property type="evidence" value="ECO:0007669"/>
    <property type="project" value="InterPro"/>
</dbReference>
<comment type="similarity">
    <text evidence="3">Belongs to the bacterial histone-like protein family.</text>
</comment>
<dbReference type="GO" id="GO:0005829">
    <property type="term" value="C:cytosol"/>
    <property type="evidence" value="ECO:0007669"/>
    <property type="project" value="TreeGrafter"/>
</dbReference>
<dbReference type="Proteomes" id="UP000176604">
    <property type="component" value="Unassembled WGS sequence"/>
</dbReference>
<evidence type="ECO:0000313" key="5">
    <source>
        <dbReference type="Proteomes" id="UP000176604"/>
    </source>
</evidence>
<dbReference type="GO" id="GO:0030261">
    <property type="term" value="P:chromosome condensation"/>
    <property type="evidence" value="ECO:0007669"/>
    <property type="project" value="UniProtKB-KW"/>
</dbReference>
<evidence type="ECO:0008006" key="6">
    <source>
        <dbReference type="Google" id="ProtNLM"/>
    </source>
</evidence>
<proteinExistence type="inferred from homology"/>
<name>A0A1F7UHL2_9BACT</name>
<sequence>MNKADLIDTIAKKTSLARKDVEMVLENFEEITIATLKAGGEVTLTGFGTFMTKHRAARMGVNPQRPTEKMHIPAVTVPKFKAGKNLKDSLK</sequence>
<dbReference type="CDD" id="cd13831">
    <property type="entry name" value="HU"/>
    <property type="match status" value="1"/>
</dbReference>
<evidence type="ECO:0000256" key="2">
    <source>
        <dbReference type="ARBA" id="ARBA00023125"/>
    </source>
</evidence>